<reference evidence="1 2" key="1">
    <citation type="submission" date="2020-08" db="EMBL/GenBank/DDBJ databases">
        <title>Genomic Encyclopedia of Type Strains, Phase IV (KMG-IV): sequencing the most valuable type-strain genomes for metagenomic binning, comparative biology and taxonomic classification.</title>
        <authorList>
            <person name="Goeker M."/>
        </authorList>
    </citation>
    <scope>NUCLEOTIDE SEQUENCE [LARGE SCALE GENOMIC DNA]</scope>
    <source>
        <strain evidence="1 2">DSM 17455</strain>
    </source>
</reference>
<accession>A0ABR6C8T3</accession>
<keyword evidence="2" id="KW-1185">Reference proteome</keyword>
<gene>
    <name evidence="1" type="ORF">HNQ97_003433</name>
</gene>
<evidence type="ECO:0000313" key="1">
    <source>
        <dbReference type="EMBL" id="MBA9021427.1"/>
    </source>
</evidence>
<dbReference type="SUPFAM" id="SSF50692">
    <property type="entry name" value="ADC-like"/>
    <property type="match status" value="1"/>
</dbReference>
<dbReference type="InterPro" id="IPR009010">
    <property type="entry name" value="Asp_de-COase-like_dom_sf"/>
</dbReference>
<name>A0ABR6C8T3_9HYPH</name>
<sequence>MHQRARKSGGRFALQAFRSQYNTTVYGLDDRYRGVYGEREVIFIHPDDLEAIGARAGDRVDVVGAHDDGIERVARNFRFVPYDVPRGSLAGYYSRAQRARAALQRRHRKRHADIQVDHGVVPAPRGPGVVSDGAFMAAVEQVLQVYPDLSKLQAAVIAADEMDIAHDGRIFARIFGVAHALVLRQVNALDEAGALLRITKREPRTMRTHYVVSL</sequence>
<dbReference type="Proteomes" id="UP000587524">
    <property type="component" value="Unassembled WGS sequence"/>
</dbReference>
<dbReference type="EMBL" id="JACJHZ010000016">
    <property type="protein sequence ID" value="MBA9021427.1"/>
    <property type="molecule type" value="Genomic_DNA"/>
</dbReference>
<protein>
    <submittedName>
        <fullName evidence="1">Uncharacterized protein</fullName>
    </submittedName>
</protein>
<proteinExistence type="predicted"/>
<organism evidence="1 2">
    <name type="scientific">Aminobacter ciceronei</name>
    <dbReference type="NCBI Taxonomy" id="150723"/>
    <lineage>
        <taxon>Bacteria</taxon>
        <taxon>Pseudomonadati</taxon>
        <taxon>Pseudomonadota</taxon>
        <taxon>Alphaproteobacteria</taxon>
        <taxon>Hyphomicrobiales</taxon>
        <taxon>Phyllobacteriaceae</taxon>
        <taxon>Aminobacter</taxon>
    </lineage>
</organism>
<evidence type="ECO:0000313" key="2">
    <source>
        <dbReference type="Proteomes" id="UP000587524"/>
    </source>
</evidence>
<comment type="caution">
    <text evidence="1">The sequence shown here is derived from an EMBL/GenBank/DDBJ whole genome shotgun (WGS) entry which is preliminary data.</text>
</comment>